<keyword evidence="2" id="KW-1185">Reference proteome</keyword>
<comment type="caution">
    <text evidence="1">The sequence shown here is derived from an EMBL/GenBank/DDBJ whole genome shotgun (WGS) entry which is preliminary data.</text>
</comment>
<gene>
    <name evidence="1" type="ORF">BIY37_00810</name>
</gene>
<reference evidence="1 2" key="1">
    <citation type="journal article" date="2016" name="Genome Announc.">
        <title>Draft Genome Sequence of the Anaerobic Ammonium-Oxidizing Bacterium 'Candidatus Brocadia sp. 40'.</title>
        <authorList>
            <person name="Ali M."/>
            <person name="Haroon M.F."/>
            <person name="Narita Y."/>
            <person name="Zhang L."/>
            <person name="Rangel Shaw D."/>
            <person name="Okabe S."/>
            <person name="Saikaly P.E."/>
        </authorList>
    </citation>
    <scope>NUCLEOTIDE SEQUENCE [LARGE SCALE GENOMIC DNA]</scope>
    <source>
        <strain evidence="1 2">40</strain>
    </source>
</reference>
<proteinExistence type="predicted"/>
<evidence type="ECO:0000313" key="1">
    <source>
        <dbReference type="EMBL" id="OQD46853.1"/>
    </source>
</evidence>
<accession>A0A1V6M377</accession>
<evidence type="ECO:0000313" key="2">
    <source>
        <dbReference type="Proteomes" id="UP000242219"/>
    </source>
</evidence>
<name>A0A1V6M377_9BACT</name>
<dbReference type="RefSeq" id="WP_070065946.1">
    <property type="nucleotide sequence ID" value="NZ_MJUW02000018.1"/>
</dbReference>
<protein>
    <submittedName>
        <fullName evidence="1">Uncharacterized protein</fullName>
    </submittedName>
</protein>
<organism evidence="1 2">
    <name type="scientific">Candidatus Brocadia sapporoensis</name>
    <dbReference type="NCBI Taxonomy" id="392547"/>
    <lineage>
        <taxon>Bacteria</taxon>
        <taxon>Pseudomonadati</taxon>
        <taxon>Planctomycetota</taxon>
        <taxon>Candidatus Brocadiia</taxon>
        <taxon>Candidatus Brocadiales</taxon>
        <taxon>Candidatus Brocadiaceae</taxon>
        <taxon>Candidatus Brocadia</taxon>
    </lineage>
</organism>
<dbReference type="AlphaFoldDB" id="A0A1V6M377"/>
<dbReference type="EMBL" id="MJUW02000018">
    <property type="protein sequence ID" value="OQD46853.1"/>
    <property type="molecule type" value="Genomic_DNA"/>
</dbReference>
<sequence>MQKSLVCLIDEAGSPKVTISNHSGSVFLLTFQLEHLISDLRALKTELSPRGKSGEYHACEDLLNTKSRIRALLCLHKELRMYIVERDKTKFSPDHIAFEKQAKIKKPPTGQL</sequence>
<dbReference type="Proteomes" id="UP000242219">
    <property type="component" value="Unassembled WGS sequence"/>
</dbReference>